<name>A0AC35GPJ0_9BILA</name>
<dbReference type="Proteomes" id="UP000887580">
    <property type="component" value="Unplaced"/>
</dbReference>
<organism evidence="1 2">
    <name type="scientific">Panagrolaimus sp. PS1159</name>
    <dbReference type="NCBI Taxonomy" id="55785"/>
    <lineage>
        <taxon>Eukaryota</taxon>
        <taxon>Metazoa</taxon>
        <taxon>Ecdysozoa</taxon>
        <taxon>Nematoda</taxon>
        <taxon>Chromadorea</taxon>
        <taxon>Rhabditida</taxon>
        <taxon>Tylenchina</taxon>
        <taxon>Panagrolaimomorpha</taxon>
        <taxon>Panagrolaimoidea</taxon>
        <taxon>Panagrolaimidae</taxon>
        <taxon>Panagrolaimus</taxon>
    </lineage>
</organism>
<sequence length="850" mass="98796">MAGMAIKPPDFMLQTFDKFKIPPDINLQGGEIKSIEETEEIDPEDNCKVQVITYTIVSADGTEESQITKRRKLKVNCTQHTKRTQFYNGKEATKEEKFEVLSADVNGFQRYHYDSNEPTTIRFDNNNMFSHSLIRPQDNFMSLLIEKKDQLKKAFPDLFENMRTQPAIFETPSTTTETVVNPDGTTTTRTQTSKAFSSRYTHHETYVNGVKQESKCKYRAQFEYKGPDGGFSMSLKNAADDDLSEDETDDDELLFKRFILPDNIYPTPQMMIAYRNERKPSSSLRAIEDDRHSHSDFSEITDTTSALINDTGKTPKIEPKALKRQEKAFHAVNEIAESEARYVAKLALLEKFRAEVEKEKVLEKKQMTGIFANTSSLYQFHNQHLLPQLLDRTRYWQTHHRISDVFKKQAPFMKMYSEYTNNYKNAIQIFEDSLKKKKKFNDIVRSYEKNPDCENLPLISHLICPVQRVMRYQLLLKEYLKYLTAEDQDFEDTEKALELVLEAASHANEMMRRLDRYRNVLEVQELLGNSISLVSPGRELLKRSKLMKISSKYDKTEERHLFVFNDIILLASERSIALGGKFRVRAIFDVYYTNICEGDNLERENSFYLRGCDSQNGPTTRIELFTETPSEKKEIIDSIWAAIMEVQQRKKSFTTSFSNNSLTSPRTERKCCAKCEADFTWFISSIACTRCNQRYCKKCFGHRRQDHKRLRICEECVKQYNEKRRSKESRGLTERQNLLEVSAITDDYVVRGNLKFKGPSGKTVTRFFVLRKNFCLYSYSEEEADSALAMLPISGCEIEQLQEKYSFSIRHLNRIYTFTSQTDTEHAEWMAALILSANAQLPTEDSRKSA</sequence>
<evidence type="ECO:0000313" key="1">
    <source>
        <dbReference type="Proteomes" id="UP000887580"/>
    </source>
</evidence>
<accession>A0AC35GPJ0</accession>
<protein>
    <submittedName>
        <fullName evidence="2">Uncharacterized protein</fullName>
    </submittedName>
</protein>
<dbReference type="WBParaSite" id="PS1159_v2.g7379.t1">
    <property type="protein sequence ID" value="PS1159_v2.g7379.t1"/>
    <property type="gene ID" value="PS1159_v2.g7379"/>
</dbReference>
<evidence type="ECO:0000313" key="2">
    <source>
        <dbReference type="WBParaSite" id="PS1159_v2.g7379.t1"/>
    </source>
</evidence>
<proteinExistence type="predicted"/>
<reference evidence="2" key="1">
    <citation type="submission" date="2022-11" db="UniProtKB">
        <authorList>
            <consortium name="WormBaseParasite"/>
        </authorList>
    </citation>
    <scope>IDENTIFICATION</scope>
</reference>